<proteinExistence type="predicted"/>
<dbReference type="AlphaFoldDB" id="A0AAN6JH56"/>
<name>A0AAN6JH56_9BASI</name>
<protein>
    <submittedName>
        <fullName evidence="2">Uncharacterized protein</fullName>
    </submittedName>
</protein>
<feature type="non-terminal residue" evidence="2">
    <location>
        <position position="267"/>
    </location>
</feature>
<dbReference type="EMBL" id="JAPDMQ010000951">
    <property type="protein sequence ID" value="KAK0519584.1"/>
    <property type="molecule type" value="Genomic_DNA"/>
</dbReference>
<feature type="region of interest" description="Disordered" evidence="1">
    <location>
        <begin position="1"/>
        <end position="29"/>
    </location>
</feature>
<evidence type="ECO:0000313" key="3">
    <source>
        <dbReference type="Proteomes" id="UP001176521"/>
    </source>
</evidence>
<keyword evidence="3" id="KW-1185">Reference proteome</keyword>
<comment type="caution">
    <text evidence="2">The sequence shown here is derived from an EMBL/GenBank/DDBJ whole genome shotgun (WGS) entry which is preliminary data.</text>
</comment>
<feature type="region of interest" description="Disordered" evidence="1">
    <location>
        <begin position="141"/>
        <end position="191"/>
    </location>
</feature>
<reference evidence="2" key="1">
    <citation type="journal article" date="2023" name="PhytoFront">
        <title>Draft Genome Resources of Seven Strains of Tilletia horrida, Causal Agent of Kernel Smut of Rice.</title>
        <authorList>
            <person name="Khanal S."/>
            <person name="Antony Babu S."/>
            <person name="Zhou X.G."/>
        </authorList>
    </citation>
    <scope>NUCLEOTIDE SEQUENCE</scope>
    <source>
        <strain evidence="2">TX3</strain>
    </source>
</reference>
<dbReference type="Proteomes" id="UP001176521">
    <property type="component" value="Unassembled WGS sequence"/>
</dbReference>
<evidence type="ECO:0000313" key="2">
    <source>
        <dbReference type="EMBL" id="KAK0519584.1"/>
    </source>
</evidence>
<feature type="compositionally biased region" description="Polar residues" evidence="1">
    <location>
        <begin position="9"/>
        <end position="28"/>
    </location>
</feature>
<gene>
    <name evidence="2" type="ORF">OC842_007401</name>
</gene>
<organism evidence="2 3">
    <name type="scientific">Tilletia horrida</name>
    <dbReference type="NCBI Taxonomy" id="155126"/>
    <lineage>
        <taxon>Eukaryota</taxon>
        <taxon>Fungi</taxon>
        <taxon>Dikarya</taxon>
        <taxon>Basidiomycota</taxon>
        <taxon>Ustilaginomycotina</taxon>
        <taxon>Exobasidiomycetes</taxon>
        <taxon>Tilletiales</taxon>
        <taxon>Tilletiaceae</taxon>
        <taxon>Tilletia</taxon>
    </lineage>
</organism>
<accession>A0AAN6JH56</accession>
<sequence>MHAHEQQSRYETTVQAPTTTEAQRQEQCARSADIVAPAYTHTEQHAPSSIDVEPVQELILAEHRLAQALQRFSSISRRMGLVPDWEQVVQRHVGMDGGDEPSGGWFGSGQQEKHTAAHPGARMVTSSFSAVGLVTSEASHASAASSGTGGGAVEFTRTRNPPASASASNGRDGISSEAADEGSDTASGVLDSSKTAAAGSTSAYVPALHATSGGDANDTAATAKRPALPVRQPLLKQPAAPQLRQEHVEDGKETAAFLRSFRTGYKL</sequence>
<evidence type="ECO:0000256" key="1">
    <source>
        <dbReference type="SAM" id="MobiDB-lite"/>
    </source>
</evidence>
<feature type="compositionally biased region" description="Polar residues" evidence="1">
    <location>
        <begin position="158"/>
        <end position="169"/>
    </location>
</feature>